<evidence type="ECO:0000256" key="1">
    <source>
        <dbReference type="ARBA" id="ARBA00001946"/>
    </source>
</evidence>
<dbReference type="GO" id="GO:0044716">
    <property type="term" value="F:8-oxo-GDP phosphatase activity"/>
    <property type="evidence" value="ECO:0007669"/>
    <property type="project" value="TreeGrafter"/>
</dbReference>
<keyword evidence="5" id="KW-0479">Metal-binding</keyword>
<dbReference type="PANTHER" id="PTHR47707">
    <property type="entry name" value="8-OXO-DGTP DIPHOSPHATASE"/>
    <property type="match status" value="1"/>
</dbReference>
<evidence type="ECO:0000256" key="14">
    <source>
        <dbReference type="ARBA" id="ARBA00041592"/>
    </source>
</evidence>
<dbReference type="GO" id="GO:0006260">
    <property type="term" value="P:DNA replication"/>
    <property type="evidence" value="ECO:0007669"/>
    <property type="project" value="UniProtKB-KW"/>
</dbReference>
<evidence type="ECO:0000256" key="16">
    <source>
        <dbReference type="ARBA" id="ARBA00042798"/>
    </source>
</evidence>
<keyword evidence="3" id="KW-0515">Mutator protein</keyword>
<dbReference type="InterPro" id="IPR000086">
    <property type="entry name" value="NUDIX_hydrolase_dom"/>
</dbReference>
<evidence type="ECO:0000259" key="17">
    <source>
        <dbReference type="PROSITE" id="PS51462"/>
    </source>
</evidence>
<evidence type="ECO:0000256" key="10">
    <source>
        <dbReference type="ARBA" id="ARBA00035861"/>
    </source>
</evidence>
<keyword evidence="8" id="KW-0460">Magnesium</keyword>
<evidence type="ECO:0000313" key="19">
    <source>
        <dbReference type="Proteomes" id="UP000185544"/>
    </source>
</evidence>
<keyword evidence="9" id="KW-0234">DNA repair</keyword>
<comment type="catalytic activity">
    <reaction evidence="11">
        <text>8-oxo-GTP + H2O = 8-oxo-GMP + diphosphate + H(+)</text>
        <dbReference type="Rhea" id="RHEA:67616"/>
        <dbReference type="ChEBI" id="CHEBI:15377"/>
        <dbReference type="ChEBI" id="CHEBI:15378"/>
        <dbReference type="ChEBI" id="CHEBI:33019"/>
        <dbReference type="ChEBI" id="CHEBI:143553"/>
        <dbReference type="ChEBI" id="CHEBI:145694"/>
    </reaction>
</comment>
<reference evidence="18 19" key="1">
    <citation type="submission" date="2016-08" db="EMBL/GenBank/DDBJ databases">
        <title>Identification and validation of antigenic proteins from Pajaroellobacter abortibovis using de-novo genome sequence assembly and reverse vaccinology.</title>
        <authorList>
            <person name="Welly B.T."/>
            <person name="Miller M.R."/>
            <person name="Stott J.L."/>
            <person name="Blanchard M.T."/>
            <person name="Islas-Trejo A.D."/>
            <person name="O'Rourke S.M."/>
            <person name="Young A.E."/>
            <person name="Medrano J.F."/>
            <person name="Van Eenennaam A.L."/>
        </authorList>
    </citation>
    <scope>NUCLEOTIDE SEQUENCE [LARGE SCALE GENOMIC DNA]</scope>
    <source>
        <strain evidence="18 19">BTF92-0548A/99-0131</strain>
    </source>
</reference>
<evidence type="ECO:0000256" key="6">
    <source>
        <dbReference type="ARBA" id="ARBA00022763"/>
    </source>
</evidence>
<dbReference type="PANTHER" id="PTHR47707:SF1">
    <property type="entry name" value="NUDIX HYDROLASE FAMILY PROTEIN"/>
    <property type="match status" value="1"/>
</dbReference>
<feature type="domain" description="Nudix hydrolase" evidence="17">
    <location>
        <begin position="2"/>
        <end position="131"/>
    </location>
</feature>
<dbReference type="EC" id="3.6.1.55" evidence="12"/>
<dbReference type="InterPro" id="IPR047127">
    <property type="entry name" value="MutT-like"/>
</dbReference>
<dbReference type="PROSITE" id="PS51462">
    <property type="entry name" value="NUDIX"/>
    <property type="match status" value="1"/>
</dbReference>
<dbReference type="GO" id="GO:0008413">
    <property type="term" value="F:8-oxo-7,8-dihydroguanosine triphosphate pyrophosphatase activity"/>
    <property type="evidence" value="ECO:0007669"/>
    <property type="project" value="TreeGrafter"/>
</dbReference>
<evidence type="ECO:0000256" key="4">
    <source>
        <dbReference type="ARBA" id="ARBA00022705"/>
    </source>
</evidence>
<evidence type="ECO:0000256" key="8">
    <source>
        <dbReference type="ARBA" id="ARBA00022842"/>
    </source>
</evidence>
<name>A0A1L6MZ20_9BACT</name>
<keyword evidence="4" id="KW-0235">DNA replication</keyword>
<dbReference type="InterPro" id="IPR015797">
    <property type="entry name" value="NUDIX_hydrolase-like_dom_sf"/>
</dbReference>
<evidence type="ECO:0000256" key="11">
    <source>
        <dbReference type="ARBA" id="ARBA00036904"/>
    </source>
</evidence>
<accession>A0A1L6MZ20</accession>
<dbReference type="KEGG" id="pabo:BCY86_01980"/>
<evidence type="ECO:0000256" key="2">
    <source>
        <dbReference type="ARBA" id="ARBA00005582"/>
    </source>
</evidence>
<keyword evidence="19" id="KW-1185">Reference proteome</keyword>
<proteinExistence type="inferred from homology"/>
<evidence type="ECO:0000256" key="12">
    <source>
        <dbReference type="ARBA" id="ARBA00038905"/>
    </source>
</evidence>
<evidence type="ECO:0000256" key="13">
    <source>
        <dbReference type="ARBA" id="ARBA00040794"/>
    </source>
</evidence>
<comment type="catalytic activity">
    <reaction evidence="10">
        <text>8-oxo-dGTP + H2O = 8-oxo-dGMP + diphosphate + H(+)</text>
        <dbReference type="Rhea" id="RHEA:31575"/>
        <dbReference type="ChEBI" id="CHEBI:15377"/>
        <dbReference type="ChEBI" id="CHEBI:15378"/>
        <dbReference type="ChEBI" id="CHEBI:33019"/>
        <dbReference type="ChEBI" id="CHEBI:63224"/>
        <dbReference type="ChEBI" id="CHEBI:77896"/>
        <dbReference type="EC" id="3.6.1.55"/>
    </reaction>
</comment>
<dbReference type="AlphaFoldDB" id="A0A1L6MZ20"/>
<gene>
    <name evidence="18" type="ORF">BCY86_01980</name>
</gene>
<evidence type="ECO:0000256" key="3">
    <source>
        <dbReference type="ARBA" id="ARBA00022457"/>
    </source>
</evidence>
<dbReference type="Gene3D" id="3.90.79.10">
    <property type="entry name" value="Nucleoside Triphosphate Pyrophosphohydrolase"/>
    <property type="match status" value="1"/>
</dbReference>
<dbReference type="Pfam" id="PF00293">
    <property type="entry name" value="NUDIX"/>
    <property type="match status" value="1"/>
</dbReference>
<dbReference type="EMBL" id="CP016908">
    <property type="protein sequence ID" value="APS00841.1"/>
    <property type="molecule type" value="Genomic_DNA"/>
</dbReference>
<evidence type="ECO:0000256" key="9">
    <source>
        <dbReference type="ARBA" id="ARBA00023204"/>
    </source>
</evidence>
<organism evidence="18 19">
    <name type="scientific">Pajaroellobacter abortibovis</name>
    <dbReference type="NCBI Taxonomy" id="1882918"/>
    <lineage>
        <taxon>Bacteria</taxon>
        <taxon>Pseudomonadati</taxon>
        <taxon>Myxococcota</taxon>
        <taxon>Polyangia</taxon>
        <taxon>Polyangiales</taxon>
        <taxon>Polyangiaceae</taxon>
    </lineage>
</organism>
<dbReference type="PROSITE" id="PS00893">
    <property type="entry name" value="NUDIX_BOX"/>
    <property type="match status" value="1"/>
</dbReference>
<dbReference type="GO" id="GO:0006281">
    <property type="term" value="P:DNA repair"/>
    <property type="evidence" value="ECO:0007669"/>
    <property type="project" value="UniProtKB-KW"/>
</dbReference>
<dbReference type="Proteomes" id="UP000185544">
    <property type="component" value="Chromosome"/>
</dbReference>
<dbReference type="SUPFAM" id="SSF55811">
    <property type="entry name" value="Nudix"/>
    <property type="match status" value="1"/>
</dbReference>
<evidence type="ECO:0000313" key="18">
    <source>
        <dbReference type="EMBL" id="APS00841.1"/>
    </source>
</evidence>
<dbReference type="CDD" id="cd03425">
    <property type="entry name" value="NUDIX_MutT_NudA_like"/>
    <property type="match status" value="1"/>
</dbReference>
<dbReference type="GO" id="GO:0044715">
    <property type="term" value="F:8-oxo-dGDP phosphatase activity"/>
    <property type="evidence" value="ECO:0007669"/>
    <property type="project" value="TreeGrafter"/>
</dbReference>
<evidence type="ECO:0000256" key="15">
    <source>
        <dbReference type="ARBA" id="ARBA00041979"/>
    </source>
</evidence>
<dbReference type="STRING" id="1882918.BCY86_01980"/>
<evidence type="ECO:0000256" key="7">
    <source>
        <dbReference type="ARBA" id="ARBA00022801"/>
    </source>
</evidence>
<protein>
    <recommendedName>
        <fullName evidence="13">8-oxo-dGTP diphosphatase</fullName>
        <ecNumber evidence="12">3.6.1.55</ecNumber>
    </recommendedName>
    <alternativeName>
        <fullName evidence="16">7,8-dihydro-8-oxoguanine-triphosphatase</fullName>
    </alternativeName>
    <alternativeName>
        <fullName evidence="15">Mutator protein MutT</fullName>
    </alternativeName>
    <alternativeName>
        <fullName evidence="14">dGTP pyrophosphohydrolase</fullName>
    </alternativeName>
</protein>
<comment type="cofactor">
    <cofactor evidence="1">
        <name>Mg(2+)</name>
        <dbReference type="ChEBI" id="CHEBI:18420"/>
    </cofactor>
</comment>
<dbReference type="GO" id="GO:0035539">
    <property type="term" value="F:8-oxo-7,8-dihydrodeoxyguanosine triphosphate pyrophosphatase activity"/>
    <property type="evidence" value="ECO:0007669"/>
    <property type="project" value="UniProtKB-EC"/>
</dbReference>
<sequence length="147" mass="16824">MHTMIVVAAVLIENQRVLFTQRKQKAHLGGMWEFPGGKVGAIEDPRKALKREMSEELGIAIDVGDILDVTFYHYEDIESPLLLLFFEVYRLPHSPEPQALDVVAFRWSPWTELIPSHFPPADSQVLDKVRERLKQEQNQTVSASLTE</sequence>
<dbReference type="GO" id="GO:0046872">
    <property type="term" value="F:metal ion binding"/>
    <property type="evidence" value="ECO:0007669"/>
    <property type="project" value="UniProtKB-KW"/>
</dbReference>
<dbReference type="InterPro" id="IPR020084">
    <property type="entry name" value="NUDIX_hydrolase_CS"/>
</dbReference>
<keyword evidence="6" id="KW-0227">DNA damage</keyword>
<evidence type="ECO:0000256" key="5">
    <source>
        <dbReference type="ARBA" id="ARBA00022723"/>
    </source>
</evidence>
<keyword evidence="7" id="KW-0378">Hydrolase</keyword>
<comment type="similarity">
    <text evidence="2">Belongs to the Nudix hydrolase family.</text>
</comment>